<dbReference type="InterPro" id="IPR041625">
    <property type="entry name" value="Beta-mannosidase_Ig"/>
</dbReference>
<evidence type="ECO:0000256" key="3">
    <source>
        <dbReference type="ARBA" id="ARBA00012754"/>
    </source>
</evidence>
<dbReference type="EMBL" id="CAJFDI010000003">
    <property type="protein sequence ID" value="CAD5221206.1"/>
    <property type="molecule type" value="Genomic_DNA"/>
</dbReference>
<evidence type="ECO:0000313" key="10">
    <source>
        <dbReference type="EMBL" id="CAD5221206.1"/>
    </source>
</evidence>
<accession>A0A811KZA3</accession>
<reference evidence="10" key="1">
    <citation type="submission" date="2020-09" db="EMBL/GenBank/DDBJ databases">
        <authorList>
            <person name="Kikuchi T."/>
        </authorList>
    </citation>
    <scope>NUCLEOTIDE SEQUENCE</scope>
    <source>
        <strain evidence="10">Ka4C1</strain>
    </source>
</reference>
<dbReference type="InterPro" id="IPR054593">
    <property type="entry name" value="Beta-mannosidase-like_N2"/>
</dbReference>
<dbReference type="Gene3D" id="2.60.40.10">
    <property type="entry name" value="Immunoglobulins"/>
    <property type="match status" value="1"/>
</dbReference>
<dbReference type="SUPFAM" id="SSF49785">
    <property type="entry name" value="Galactose-binding domain-like"/>
    <property type="match status" value="1"/>
</dbReference>
<dbReference type="Proteomes" id="UP000659654">
    <property type="component" value="Unassembled WGS sequence"/>
</dbReference>
<dbReference type="EC" id="3.2.1.25" evidence="3"/>
<dbReference type="InterPro" id="IPR050887">
    <property type="entry name" value="Beta-mannosidase_GH2"/>
</dbReference>
<dbReference type="PANTHER" id="PTHR43730:SF1">
    <property type="entry name" value="BETA-MANNOSIDASE"/>
    <property type="match status" value="1"/>
</dbReference>
<dbReference type="Pfam" id="PF17753">
    <property type="entry name" value="Ig_mannosidase"/>
    <property type="match status" value="1"/>
</dbReference>
<organism evidence="10 11">
    <name type="scientific">Bursaphelenchus xylophilus</name>
    <name type="common">Pinewood nematode worm</name>
    <name type="synonym">Aphelenchoides xylophilus</name>
    <dbReference type="NCBI Taxonomy" id="6326"/>
    <lineage>
        <taxon>Eukaryota</taxon>
        <taxon>Metazoa</taxon>
        <taxon>Ecdysozoa</taxon>
        <taxon>Nematoda</taxon>
        <taxon>Chromadorea</taxon>
        <taxon>Rhabditida</taxon>
        <taxon>Tylenchina</taxon>
        <taxon>Tylenchomorpha</taxon>
        <taxon>Aphelenchoidea</taxon>
        <taxon>Aphelenchoididae</taxon>
        <taxon>Bursaphelenchus</taxon>
    </lineage>
</organism>
<comment type="catalytic activity">
    <reaction evidence="1">
        <text>Hydrolysis of terminal, non-reducing beta-D-mannose residues in beta-D-mannosides.</text>
        <dbReference type="EC" id="3.2.1.25"/>
    </reaction>
</comment>
<evidence type="ECO:0000256" key="2">
    <source>
        <dbReference type="ARBA" id="ARBA00007401"/>
    </source>
</evidence>
<evidence type="ECO:0000259" key="8">
    <source>
        <dbReference type="Pfam" id="PF17753"/>
    </source>
</evidence>
<protein>
    <recommendedName>
        <fullName evidence="3">beta-mannosidase</fullName>
        <ecNumber evidence="3">3.2.1.25</ecNumber>
    </recommendedName>
    <alternativeName>
        <fullName evidence="7">Mannanase</fullName>
    </alternativeName>
</protein>
<evidence type="ECO:0000256" key="7">
    <source>
        <dbReference type="ARBA" id="ARBA00033445"/>
    </source>
</evidence>
<sequence length="786" mass="90256">METVVLELKGLDTIASIYLASNETFIGKTENMFRSYSFLVDNSMLMEKENGIIVLFESAVDYAQKKYDEYQNATGNKIPPVESPKAQKGDPHVNFIRKTQSSFSWDWGPSWPTQGFYQPVYLHTFTHFKLSSFSPYIYFKDGGFQINVQINYFCNPNLHFDLQAHIEIDELKFARSYVKNEKCNTFEGYVRVTEHIRDRNIKLWYPRGYGEQKLYNITLTMASEQGSESISKLVGFKKVRLEQNLIDETDPKKGKEFAYYVNDIPIFLKGANMIPASLFPSKFTQKDLDFLILSVKEANMNTLRVWGGGEWLREEFIAATDEAGILVFHDLTFACALYPTDDDFIGNIKEEITEQVLRLRSHASLLTFSGNNEIETAIRSQWWPSETYNETKQVKDYLKLMKVALETVNEVYPNGIITRSSPSNGGAKLEVDRDPNSDFFGDIHFYNELTNLWKPYNLPTPRCATEFGVPSFPLSTTMKKYVEESEYTYFSKSMMARNRHFLGLFTLPLMVANHFTFDVSDSLGSFSFLSQIHQAITLKTQIEHYRSQRSVLERNGKGKTMCALYWQLNDVWSGITWSTLDFDQRWKVAHYYVKKAFDEVIVSMYIDKDGSLKLFVINDLLTPLHDAKLIIRGTKLNSKFSKRVLSESTINVPPLSSQKITISTDAALASYFIEASLMTNNISKVSVLPPNYLSQYSIGNVDISINGIVKTTENTYKLKLRSSDVVPYVWLDLRPELLTKDIRYYFSDNGFIVLDTLVTVTLTVTAGNITEITEKDITLCWIYKCN</sequence>
<dbReference type="InterPro" id="IPR017853">
    <property type="entry name" value="GH"/>
</dbReference>
<evidence type="ECO:0000256" key="5">
    <source>
        <dbReference type="ARBA" id="ARBA00023180"/>
    </source>
</evidence>
<keyword evidence="4" id="KW-0378">Hydrolase</keyword>
<feature type="domain" description="Beta-mannosidase-like galactose-binding" evidence="9">
    <location>
        <begin position="2"/>
        <end position="117"/>
    </location>
</feature>
<dbReference type="AlphaFoldDB" id="A0A811KZA3"/>
<dbReference type="PANTHER" id="PTHR43730">
    <property type="entry name" value="BETA-MANNOSIDASE"/>
    <property type="match status" value="1"/>
</dbReference>
<comment type="similarity">
    <text evidence="2">Belongs to the glycosyl hydrolase 2 family.</text>
</comment>
<evidence type="ECO:0000256" key="6">
    <source>
        <dbReference type="ARBA" id="ARBA00023295"/>
    </source>
</evidence>
<dbReference type="SMR" id="A0A811KZA3"/>
<keyword evidence="5" id="KW-0325">Glycoprotein</keyword>
<dbReference type="Proteomes" id="UP000582659">
    <property type="component" value="Unassembled WGS sequence"/>
</dbReference>
<dbReference type="GO" id="GO:0004567">
    <property type="term" value="F:beta-mannosidase activity"/>
    <property type="evidence" value="ECO:0007669"/>
    <property type="project" value="UniProtKB-EC"/>
</dbReference>
<feature type="domain" description="Beta-mannosidase Ig-fold" evidence="8">
    <location>
        <begin position="707"/>
        <end position="780"/>
    </location>
</feature>
<keyword evidence="11" id="KW-1185">Reference proteome</keyword>
<keyword evidence="6" id="KW-0326">Glycosidase</keyword>
<evidence type="ECO:0000313" key="11">
    <source>
        <dbReference type="Proteomes" id="UP000659654"/>
    </source>
</evidence>
<dbReference type="SUPFAM" id="SSF51445">
    <property type="entry name" value="(Trans)glycosidases"/>
    <property type="match status" value="1"/>
</dbReference>
<dbReference type="EMBL" id="CAJFCV020000003">
    <property type="protein sequence ID" value="CAG9107975.1"/>
    <property type="molecule type" value="Genomic_DNA"/>
</dbReference>
<gene>
    <name evidence="10" type="ORF">BXYJ_LOCUS6562</name>
</gene>
<proteinExistence type="inferred from homology"/>
<evidence type="ECO:0000259" key="9">
    <source>
        <dbReference type="Pfam" id="PF22666"/>
    </source>
</evidence>
<dbReference type="GO" id="GO:0006516">
    <property type="term" value="P:glycoprotein catabolic process"/>
    <property type="evidence" value="ECO:0007669"/>
    <property type="project" value="TreeGrafter"/>
</dbReference>
<dbReference type="SUPFAM" id="SSF49303">
    <property type="entry name" value="beta-Galactosidase/glucuronidase domain"/>
    <property type="match status" value="2"/>
</dbReference>
<dbReference type="Gene3D" id="2.60.120.260">
    <property type="entry name" value="Galactose-binding domain-like"/>
    <property type="match status" value="1"/>
</dbReference>
<dbReference type="InterPro" id="IPR008979">
    <property type="entry name" value="Galactose-bd-like_sf"/>
</dbReference>
<dbReference type="Pfam" id="PF22666">
    <property type="entry name" value="Glyco_hydro_2_N2"/>
    <property type="match status" value="1"/>
</dbReference>
<dbReference type="InterPro" id="IPR036156">
    <property type="entry name" value="Beta-gal/glucu_dom_sf"/>
</dbReference>
<evidence type="ECO:0000256" key="1">
    <source>
        <dbReference type="ARBA" id="ARBA00000829"/>
    </source>
</evidence>
<dbReference type="Gene3D" id="3.20.20.80">
    <property type="entry name" value="Glycosidases"/>
    <property type="match status" value="1"/>
</dbReference>
<comment type="caution">
    <text evidence="10">The sequence shown here is derived from an EMBL/GenBank/DDBJ whole genome shotgun (WGS) entry which is preliminary data.</text>
</comment>
<name>A0A811KZA3_BURXY</name>
<dbReference type="FunFam" id="3.20.20.80:FF:000050">
    <property type="entry name" value="Beta-mannosidase B"/>
    <property type="match status" value="1"/>
</dbReference>
<dbReference type="InterPro" id="IPR013783">
    <property type="entry name" value="Ig-like_fold"/>
</dbReference>
<dbReference type="OrthoDB" id="2866996at2759"/>
<evidence type="ECO:0000256" key="4">
    <source>
        <dbReference type="ARBA" id="ARBA00022801"/>
    </source>
</evidence>